<evidence type="ECO:0000256" key="4">
    <source>
        <dbReference type="ARBA" id="ARBA00022989"/>
    </source>
</evidence>
<protein>
    <submittedName>
        <fullName evidence="10">ABC transporter, permease protein</fullName>
    </submittedName>
</protein>
<feature type="transmembrane region" description="Helical" evidence="7">
    <location>
        <begin position="284"/>
        <end position="310"/>
    </location>
</feature>
<feature type="domain" description="ABC3 transporter permease C-terminal" evidence="8">
    <location>
        <begin position="288"/>
        <end position="401"/>
    </location>
</feature>
<feature type="transmembrane region" description="Helical" evidence="7">
    <location>
        <begin position="21"/>
        <end position="42"/>
    </location>
</feature>
<feature type="domain" description="MacB-like periplasmic core" evidence="9">
    <location>
        <begin position="21"/>
        <end position="247"/>
    </location>
</feature>
<dbReference type="InterPro" id="IPR003838">
    <property type="entry name" value="ABC3_permease_C"/>
</dbReference>
<evidence type="ECO:0000259" key="9">
    <source>
        <dbReference type="Pfam" id="PF12704"/>
    </source>
</evidence>
<dbReference type="PANTHER" id="PTHR30572:SF4">
    <property type="entry name" value="ABC TRANSPORTER PERMEASE YTRF"/>
    <property type="match status" value="1"/>
</dbReference>
<dbReference type="Pfam" id="PF02687">
    <property type="entry name" value="FtsX"/>
    <property type="match status" value="1"/>
</dbReference>
<evidence type="ECO:0000313" key="10">
    <source>
        <dbReference type="EMBL" id="KKR34560.1"/>
    </source>
</evidence>
<dbReference type="Pfam" id="PF12704">
    <property type="entry name" value="MacB_PCD"/>
    <property type="match status" value="1"/>
</dbReference>
<dbReference type="PANTHER" id="PTHR30572">
    <property type="entry name" value="MEMBRANE COMPONENT OF TRANSPORTER-RELATED"/>
    <property type="match status" value="1"/>
</dbReference>
<evidence type="ECO:0000256" key="7">
    <source>
        <dbReference type="SAM" id="Phobius"/>
    </source>
</evidence>
<evidence type="ECO:0000313" key="11">
    <source>
        <dbReference type="Proteomes" id="UP000034855"/>
    </source>
</evidence>
<dbReference type="AlphaFoldDB" id="A0A0G0SIM7"/>
<evidence type="ECO:0000256" key="1">
    <source>
        <dbReference type="ARBA" id="ARBA00004651"/>
    </source>
</evidence>
<dbReference type="GO" id="GO:0005886">
    <property type="term" value="C:plasma membrane"/>
    <property type="evidence" value="ECO:0007669"/>
    <property type="project" value="UniProtKB-SubCell"/>
</dbReference>
<gene>
    <name evidence="10" type="ORF">UT67_C0012G0003</name>
</gene>
<evidence type="ECO:0000256" key="2">
    <source>
        <dbReference type="ARBA" id="ARBA00022475"/>
    </source>
</evidence>
<organism evidence="10 11">
    <name type="scientific">Candidatus Magasanikbacteria bacterium GW2011_GWA2_40_10</name>
    <dbReference type="NCBI Taxonomy" id="1619037"/>
    <lineage>
        <taxon>Bacteria</taxon>
        <taxon>Candidatus Magasanikiibacteriota</taxon>
    </lineage>
</organism>
<dbReference type="STRING" id="1619037.UT67_C0012G0003"/>
<dbReference type="EMBL" id="LBXR01000012">
    <property type="protein sequence ID" value="KKR34560.1"/>
    <property type="molecule type" value="Genomic_DNA"/>
</dbReference>
<proteinExistence type="inferred from homology"/>
<dbReference type="GO" id="GO:0022857">
    <property type="term" value="F:transmembrane transporter activity"/>
    <property type="evidence" value="ECO:0007669"/>
    <property type="project" value="TreeGrafter"/>
</dbReference>
<reference evidence="10 11" key="1">
    <citation type="journal article" date="2015" name="Nature">
        <title>rRNA introns, odd ribosomes, and small enigmatic genomes across a large radiation of phyla.</title>
        <authorList>
            <person name="Brown C.T."/>
            <person name="Hug L.A."/>
            <person name="Thomas B.C."/>
            <person name="Sharon I."/>
            <person name="Castelle C.J."/>
            <person name="Singh A."/>
            <person name="Wilkins M.J."/>
            <person name="Williams K.H."/>
            <person name="Banfield J.F."/>
        </authorList>
    </citation>
    <scope>NUCLEOTIDE SEQUENCE [LARGE SCALE GENOMIC DNA]</scope>
</reference>
<evidence type="ECO:0000256" key="3">
    <source>
        <dbReference type="ARBA" id="ARBA00022692"/>
    </source>
</evidence>
<evidence type="ECO:0000256" key="6">
    <source>
        <dbReference type="ARBA" id="ARBA00038076"/>
    </source>
</evidence>
<keyword evidence="2" id="KW-1003">Cell membrane</keyword>
<dbReference type="InterPro" id="IPR050250">
    <property type="entry name" value="Macrolide_Exporter_MacB"/>
</dbReference>
<keyword evidence="5 7" id="KW-0472">Membrane</keyword>
<sequence length="408" mass="43372">MKIKDILHETYASLSSNKTRSGLTALGIIIGIGSVVSMISIGQGASGSIQASIQAIGSNLVLVMPGFQRGAGTSNVSAGRGSAMTLKQEDADAIQKEITIAKAVAPEISRRHQITAKGKNTNTQVIGTVSSYPQVRNVQIEMGAFISDQNVRSLSRVAVLGPTTALDLFGEGSSPIGQSIRINRVDFKIVGVTKIKGGTGFANQDDIIFVPISTAQRFLAGDDYVTTISVQAENPDMMAVIKQQITDLLMQRHNISNPQLADFQILNQQDIVQTASAVTNTMTILLASIAGISLVVGGIGIMNMMLTTVMERTREIGLRKAIGAKRRDINLQFLSEAVMLTFVGGILGIILGWIVSLAVAKFAGIPTQISFFSILLAFGVSAGIGIVFGYYPARRASSLNPIEALRYE</sequence>
<feature type="transmembrane region" description="Helical" evidence="7">
    <location>
        <begin position="331"/>
        <end position="359"/>
    </location>
</feature>
<evidence type="ECO:0000256" key="5">
    <source>
        <dbReference type="ARBA" id="ARBA00023136"/>
    </source>
</evidence>
<name>A0A0G0SIM7_9BACT</name>
<comment type="caution">
    <text evidence="10">The sequence shown here is derived from an EMBL/GenBank/DDBJ whole genome shotgun (WGS) entry which is preliminary data.</text>
</comment>
<feature type="transmembrane region" description="Helical" evidence="7">
    <location>
        <begin position="371"/>
        <end position="391"/>
    </location>
</feature>
<keyword evidence="3 7" id="KW-0812">Transmembrane</keyword>
<evidence type="ECO:0000259" key="8">
    <source>
        <dbReference type="Pfam" id="PF02687"/>
    </source>
</evidence>
<dbReference type="Proteomes" id="UP000034855">
    <property type="component" value="Unassembled WGS sequence"/>
</dbReference>
<comment type="subcellular location">
    <subcellularLocation>
        <location evidence="1">Cell membrane</location>
        <topology evidence="1">Multi-pass membrane protein</topology>
    </subcellularLocation>
</comment>
<accession>A0A0G0SIM7</accession>
<keyword evidence="4 7" id="KW-1133">Transmembrane helix</keyword>
<comment type="similarity">
    <text evidence="6">Belongs to the ABC-4 integral membrane protein family.</text>
</comment>
<dbReference type="InterPro" id="IPR025857">
    <property type="entry name" value="MacB_PCD"/>
</dbReference>